<organism evidence="2 3">
    <name type="scientific">Vibrio lentus</name>
    <dbReference type="NCBI Taxonomy" id="136468"/>
    <lineage>
        <taxon>Bacteria</taxon>
        <taxon>Pseudomonadati</taxon>
        <taxon>Pseudomonadota</taxon>
        <taxon>Gammaproteobacteria</taxon>
        <taxon>Vibrionales</taxon>
        <taxon>Vibrionaceae</taxon>
        <taxon>Vibrio</taxon>
    </lineage>
</organism>
<sequence>MPTYSLSFQNTHFEIIEQSNQLWLTATDIAKALGYQKRDAVTQIFERNSDEFTGQMTETLRMSASGNYQKTVRIFSLRGAHLIAMFSRTSAAKEFRKWVLDVLDREIQKPQNNQNPTLLNNAKRACERVSQRENQSYNELLALKETFAQLEHSSRIAQNQISDLLTSHHSKRDHIAHIYLAHQVMVV</sequence>
<accession>A0A4U2FCJ8</accession>
<dbReference type="PROSITE" id="PS51750">
    <property type="entry name" value="BRO_N"/>
    <property type="match status" value="1"/>
</dbReference>
<dbReference type="EMBL" id="SYVO01000002">
    <property type="protein sequence ID" value="TKG13210.1"/>
    <property type="molecule type" value="Genomic_DNA"/>
</dbReference>
<dbReference type="InterPro" id="IPR003497">
    <property type="entry name" value="BRO_N_domain"/>
</dbReference>
<dbReference type="SMART" id="SM01040">
    <property type="entry name" value="Bro-N"/>
    <property type="match status" value="1"/>
</dbReference>
<comment type="caution">
    <text evidence="2">The sequence shown here is derived from an EMBL/GenBank/DDBJ whole genome shotgun (WGS) entry which is preliminary data.</text>
</comment>
<feature type="domain" description="Bro-N" evidence="1">
    <location>
        <begin position="1"/>
        <end position="111"/>
    </location>
</feature>
<proteinExistence type="predicted"/>
<dbReference type="RefSeq" id="WP_102291332.1">
    <property type="nucleotide sequence ID" value="NZ_MCWG02000002.1"/>
</dbReference>
<evidence type="ECO:0000313" key="3">
    <source>
        <dbReference type="Proteomes" id="UP000305840"/>
    </source>
</evidence>
<protein>
    <submittedName>
        <fullName evidence="2">Phage repressor protein</fullName>
    </submittedName>
</protein>
<evidence type="ECO:0000313" key="2">
    <source>
        <dbReference type="EMBL" id="TKG13210.1"/>
    </source>
</evidence>
<dbReference type="AlphaFoldDB" id="A0A4U2FCJ8"/>
<reference evidence="2 3" key="1">
    <citation type="submission" date="2019-04" db="EMBL/GenBank/DDBJ databases">
        <title>A reverse ecology approach based on a biological definition of microbial populations.</title>
        <authorList>
            <person name="Arevalo P."/>
            <person name="Vaninsberghe D."/>
            <person name="Elsherbini J."/>
            <person name="Gore J."/>
            <person name="Polz M."/>
        </authorList>
    </citation>
    <scope>NUCLEOTIDE SEQUENCE [LARGE SCALE GENOMIC DNA]</scope>
    <source>
        <strain evidence="2 3">10N.222.48.A1</strain>
    </source>
</reference>
<name>A0A4U2FCJ8_9VIBR</name>
<evidence type="ECO:0000259" key="1">
    <source>
        <dbReference type="PROSITE" id="PS51750"/>
    </source>
</evidence>
<dbReference type="Proteomes" id="UP000305840">
    <property type="component" value="Unassembled WGS sequence"/>
</dbReference>
<dbReference type="Pfam" id="PF02498">
    <property type="entry name" value="Bro-N"/>
    <property type="match status" value="1"/>
</dbReference>
<gene>
    <name evidence="2" type="ORF">FCV91_00790</name>
</gene>